<dbReference type="InterPro" id="IPR013901">
    <property type="entry name" value="Anthrone_oxy"/>
</dbReference>
<evidence type="ECO:0000313" key="3">
    <source>
        <dbReference type="Proteomes" id="UP000199103"/>
    </source>
</evidence>
<protein>
    <recommendedName>
        <fullName evidence="4">DUF1772 domain-containing protein</fullName>
    </recommendedName>
</protein>
<evidence type="ECO:0000313" key="2">
    <source>
        <dbReference type="EMBL" id="SDT18487.1"/>
    </source>
</evidence>
<dbReference type="STRING" id="630515.SAMN04489812_4481"/>
<keyword evidence="1" id="KW-1133">Transmembrane helix</keyword>
<keyword evidence="3" id="KW-1185">Reference proteome</keyword>
<dbReference type="Pfam" id="PF08592">
    <property type="entry name" value="Anthrone_oxy"/>
    <property type="match status" value="1"/>
</dbReference>
<dbReference type="OrthoDB" id="428263at2"/>
<keyword evidence="1" id="KW-0472">Membrane</keyword>
<organism evidence="2 3">
    <name type="scientific">Microlunatus soli</name>
    <dbReference type="NCBI Taxonomy" id="630515"/>
    <lineage>
        <taxon>Bacteria</taxon>
        <taxon>Bacillati</taxon>
        <taxon>Actinomycetota</taxon>
        <taxon>Actinomycetes</taxon>
        <taxon>Propionibacteriales</taxon>
        <taxon>Propionibacteriaceae</taxon>
        <taxon>Microlunatus</taxon>
    </lineage>
</organism>
<feature type="transmembrane region" description="Helical" evidence="1">
    <location>
        <begin position="84"/>
        <end position="108"/>
    </location>
</feature>
<accession>A0A1H1YAN3</accession>
<evidence type="ECO:0000256" key="1">
    <source>
        <dbReference type="SAM" id="Phobius"/>
    </source>
</evidence>
<evidence type="ECO:0008006" key="4">
    <source>
        <dbReference type="Google" id="ProtNLM"/>
    </source>
</evidence>
<feature type="transmembrane region" description="Helical" evidence="1">
    <location>
        <begin position="129"/>
        <end position="149"/>
    </location>
</feature>
<gene>
    <name evidence="2" type="ORF">SAMN04489812_4481</name>
</gene>
<feature type="transmembrane region" description="Helical" evidence="1">
    <location>
        <begin position="52"/>
        <end position="78"/>
    </location>
</feature>
<dbReference type="AlphaFoldDB" id="A0A1H1YAN3"/>
<proteinExistence type="predicted"/>
<sequence length="150" mass="15824">MIIATMIILLLATVTSGLTAGLFWAFGYAVMPALRRTDDRTFAEVMNQINVVILNGWFALCFGGAAIFGVLAVIVVAVGGSAALPWTITAVAVYAASLIITFAVNIPLNNALASTSQRAAFEGRWNRANVLRATGHTIAFVAFGTALLVY</sequence>
<keyword evidence="1" id="KW-0812">Transmembrane</keyword>
<dbReference type="RefSeq" id="WP_091527587.1">
    <property type="nucleotide sequence ID" value="NZ_LT629772.1"/>
</dbReference>
<dbReference type="Proteomes" id="UP000199103">
    <property type="component" value="Chromosome I"/>
</dbReference>
<reference evidence="2 3" key="1">
    <citation type="submission" date="2016-10" db="EMBL/GenBank/DDBJ databases">
        <authorList>
            <person name="de Groot N.N."/>
        </authorList>
    </citation>
    <scope>NUCLEOTIDE SEQUENCE [LARGE SCALE GENOMIC DNA]</scope>
    <source>
        <strain evidence="2 3">DSM 21800</strain>
    </source>
</reference>
<name>A0A1H1YAN3_9ACTN</name>
<feature type="transmembrane region" description="Helical" evidence="1">
    <location>
        <begin position="6"/>
        <end position="31"/>
    </location>
</feature>
<dbReference type="EMBL" id="LT629772">
    <property type="protein sequence ID" value="SDT18487.1"/>
    <property type="molecule type" value="Genomic_DNA"/>
</dbReference>